<evidence type="ECO:0000256" key="2">
    <source>
        <dbReference type="SAM" id="Phobius"/>
    </source>
</evidence>
<comment type="caution">
    <text evidence="3">The sequence shown here is derived from an EMBL/GenBank/DDBJ whole genome shotgun (WGS) entry which is preliminary data.</text>
</comment>
<accession>S8C2H0</accession>
<dbReference type="AlphaFoldDB" id="S8C2H0"/>
<keyword evidence="2" id="KW-0812">Transmembrane</keyword>
<dbReference type="OrthoDB" id="1894577at2759"/>
<feature type="compositionally biased region" description="Low complexity" evidence="1">
    <location>
        <begin position="294"/>
        <end position="305"/>
    </location>
</feature>
<feature type="compositionally biased region" description="Basic and acidic residues" evidence="1">
    <location>
        <begin position="311"/>
        <end position="325"/>
    </location>
</feature>
<dbReference type="EMBL" id="AUSU01007265">
    <property type="protein sequence ID" value="EPS60844.1"/>
    <property type="molecule type" value="Genomic_DNA"/>
</dbReference>
<organism evidence="3 4">
    <name type="scientific">Genlisea aurea</name>
    <dbReference type="NCBI Taxonomy" id="192259"/>
    <lineage>
        <taxon>Eukaryota</taxon>
        <taxon>Viridiplantae</taxon>
        <taxon>Streptophyta</taxon>
        <taxon>Embryophyta</taxon>
        <taxon>Tracheophyta</taxon>
        <taxon>Spermatophyta</taxon>
        <taxon>Magnoliopsida</taxon>
        <taxon>eudicotyledons</taxon>
        <taxon>Gunneridae</taxon>
        <taxon>Pentapetalae</taxon>
        <taxon>asterids</taxon>
        <taxon>lamiids</taxon>
        <taxon>Lamiales</taxon>
        <taxon>Lentibulariaceae</taxon>
        <taxon>Genlisea</taxon>
    </lineage>
</organism>
<keyword evidence="4" id="KW-1185">Reference proteome</keyword>
<evidence type="ECO:0000313" key="3">
    <source>
        <dbReference type="EMBL" id="EPS60844.1"/>
    </source>
</evidence>
<evidence type="ECO:0000313" key="4">
    <source>
        <dbReference type="Proteomes" id="UP000015453"/>
    </source>
</evidence>
<name>S8C2H0_9LAMI</name>
<keyword evidence="2" id="KW-1133">Transmembrane helix</keyword>
<feature type="region of interest" description="Disordered" evidence="1">
    <location>
        <begin position="203"/>
        <end position="223"/>
    </location>
</feature>
<reference evidence="3 4" key="1">
    <citation type="journal article" date="2013" name="BMC Genomics">
        <title>The miniature genome of a carnivorous plant Genlisea aurea contains a low number of genes and short non-coding sequences.</title>
        <authorList>
            <person name="Leushkin E.V."/>
            <person name="Sutormin R.A."/>
            <person name="Nabieva E.R."/>
            <person name="Penin A.A."/>
            <person name="Kondrashov A.S."/>
            <person name="Logacheva M.D."/>
        </authorList>
    </citation>
    <scope>NUCLEOTIDE SEQUENCE [LARGE SCALE GENOMIC DNA]</scope>
</reference>
<dbReference type="Proteomes" id="UP000015453">
    <property type="component" value="Unassembled WGS sequence"/>
</dbReference>
<evidence type="ECO:0000256" key="1">
    <source>
        <dbReference type="SAM" id="MobiDB-lite"/>
    </source>
</evidence>
<keyword evidence="2" id="KW-0472">Membrane</keyword>
<protein>
    <submittedName>
        <fullName evidence="3">Uncharacterized protein</fullName>
    </submittedName>
</protein>
<proteinExistence type="predicted"/>
<sequence>MAALYSPTAAVVLRRRVPEVSSRSISCISSSYDARTTRRKNYLRRKILETLENPATPKLPPGEPILPVRAPLIDGINECDDVQLELNNTELVSEAGREVDDFEKSESIVSVVPGGATESFPFFKHGLWLIAAFLFQTFFVVYFFSSDNEDGKTIVEGNLKDDDSSPAELTSHGIDSTIRLQGLAMEMKIEEIRMMARKARELERTEAQIGDSNEVGDDHRTGIEEEVDSNLTLLRMKLENGKKTISRPSSSSDHIETGHKMGNQDSLFKKKHNFRGLPMDKAKGFTPKDDRNTSSDNYSPSSVDSIQSKKGFTDSRRKPKKEKEKTIKKRSSSKDDAMKSKVMNGIATYLLRA</sequence>
<gene>
    <name evidence="3" type="ORF">M569_13960</name>
</gene>
<feature type="transmembrane region" description="Helical" evidence="2">
    <location>
        <begin position="126"/>
        <end position="144"/>
    </location>
</feature>
<feature type="region of interest" description="Disordered" evidence="1">
    <location>
        <begin position="239"/>
        <end position="344"/>
    </location>
</feature>
<feature type="compositionally biased region" description="Basic and acidic residues" evidence="1">
    <location>
        <begin position="278"/>
        <end position="293"/>
    </location>
</feature>